<evidence type="ECO:0000313" key="2">
    <source>
        <dbReference type="Proteomes" id="UP000537141"/>
    </source>
</evidence>
<dbReference type="RefSeq" id="WP_184423932.1">
    <property type="nucleotide sequence ID" value="NZ_BAABLB010000028.1"/>
</dbReference>
<protein>
    <submittedName>
        <fullName evidence="1">Uncharacterized protein YehS (DUF1456 family)</fullName>
    </submittedName>
</protein>
<gene>
    <name evidence="1" type="ORF">HNQ55_001640</name>
</gene>
<accession>A0A7X0TTG5</accession>
<dbReference type="EMBL" id="JACHHU010000010">
    <property type="protein sequence ID" value="MBB6543133.1"/>
    <property type="molecule type" value="Genomic_DNA"/>
</dbReference>
<dbReference type="Proteomes" id="UP000537141">
    <property type="component" value="Unassembled WGS sequence"/>
</dbReference>
<keyword evidence="2" id="KW-1185">Reference proteome</keyword>
<comment type="caution">
    <text evidence="1">The sequence shown here is derived from an EMBL/GenBank/DDBJ whole genome shotgun (WGS) entry which is preliminary data.</text>
</comment>
<name>A0A7X0TTG5_9GAMM</name>
<proteinExistence type="predicted"/>
<dbReference type="AlphaFoldDB" id="A0A7X0TTG5"/>
<evidence type="ECO:0000313" key="1">
    <source>
        <dbReference type="EMBL" id="MBB6543133.1"/>
    </source>
</evidence>
<organism evidence="1 2">
    <name type="scientific">Thalassotalea piscium</name>
    <dbReference type="NCBI Taxonomy" id="1230533"/>
    <lineage>
        <taxon>Bacteria</taxon>
        <taxon>Pseudomonadati</taxon>
        <taxon>Pseudomonadota</taxon>
        <taxon>Gammaproteobacteria</taxon>
        <taxon>Alteromonadales</taxon>
        <taxon>Colwelliaceae</taxon>
        <taxon>Thalassotalea</taxon>
    </lineage>
</organism>
<reference evidence="1 2" key="1">
    <citation type="submission" date="2020-08" db="EMBL/GenBank/DDBJ databases">
        <title>Genomic Encyclopedia of Type Strains, Phase IV (KMG-IV): sequencing the most valuable type-strain genomes for metagenomic binning, comparative biology and taxonomic classification.</title>
        <authorList>
            <person name="Goeker M."/>
        </authorList>
    </citation>
    <scope>NUCLEOTIDE SEQUENCE [LARGE SCALE GENOMIC DNA]</scope>
    <source>
        <strain evidence="1 2">DSM 26287</strain>
    </source>
</reference>
<sequence>MFQLNKDKELIIDILDSKGWDISKSKLKAWETKTGTPGPGYREMPRGALDDFIEGLYDRRLVNRIVPILNLHRISVISNEECEYDYHLAVN</sequence>